<proteinExistence type="predicted"/>
<feature type="transmembrane region" description="Helical" evidence="6">
    <location>
        <begin position="383"/>
        <end position="406"/>
    </location>
</feature>
<feature type="transmembrane region" description="Helical" evidence="6">
    <location>
        <begin position="289"/>
        <end position="308"/>
    </location>
</feature>
<evidence type="ECO:0000259" key="7">
    <source>
        <dbReference type="Pfam" id="PF02687"/>
    </source>
</evidence>
<sequence>MLINDFKIAKRSLLKHKLFSFINVFGLALGVACSLFIGLWVLDELSFDRFLPNADRIYRLESTTITPDGTQMKLPAVGWPVGKVLQADYPEVEQVTYLRGWSPQLKHQETYIREAGLAADQNFLTVLGYELAQGDPATALAEPFSVILSPAAEAKYFGKGNGLGKVLMVNDTLPHRVTGVFKEVPTNGHLRFDLVQSLASLHALYPEDMVYEYASGWFDLNVANYLLLKPGTDVNAFSAKIKDLVGQRGKAMVEQTGMSSTLQLRPLTDIYLRSGMPTEDGPLGNIDSIYLFIAIGLFVLLIACLNVINLTTARATERAKEVGIKKVLGVQKKQLIQQFLTEAAIVCITATALGLGVTLVLLPQFSAFTGKSFGYGDLLGIEGLLLIVAFLATIIPLTGVYPAWVLTAYQPISVLKGRFARSARGVLLRKGLVVAQFAASVCLIICTVAAWQQVRFMQQQPLGFDQQNILTVDLSGVSSRNRSALAATLRSELLTHSQITAATAANAVPGQMGWDGQFAYGEGNAPGKGILVEHIPVDQHYTRTLNLRLLAGRDFVADSKADEAETFLINEAAVNAFGWENPPAAIGKKLSVSGINGKVVGVVRNYHQHSLHDNIRPLVLNAMPRARVVAFRYEGNNPTAAINHLKASWEKLFPGYVLDFNFLDAAFKQQYLAEQKLIDIFSLAAGMAILISCLGLLGLSVFSTIQRQKEIGVRKVLGASVASIVALLSKDFLKLVLIAILIASPIAWYAMKEWLADFAYKVDINWWVFALAGGLAVGIALLTVSFQSVKAALMNPVKSLRSE</sequence>
<feature type="domain" description="ABC3 transporter permease C-terminal" evidence="7">
    <location>
        <begin position="294"/>
        <end position="405"/>
    </location>
</feature>
<comment type="caution">
    <text evidence="9">The sequence shown here is derived from an EMBL/GenBank/DDBJ whole genome shotgun (WGS) entry which is preliminary data.</text>
</comment>
<dbReference type="InterPro" id="IPR003838">
    <property type="entry name" value="ABC3_permease_C"/>
</dbReference>
<dbReference type="EMBL" id="JACHGF010000006">
    <property type="protein sequence ID" value="MBB5285557.1"/>
    <property type="molecule type" value="Genomic_DNA"/>
</dbReference>
<dbReference type="Pfam" id="PF02687">
    <property type="entry name" value="FtsX"/>
    <property type="match status" value="2"/>
</dbReference>
<evidence type="ECO:0000256" key="3">
    <source>
        <dbReference type="ARBA" id="ARBA00022692"/>
    </source>
</evidence>
<dbReference type="Pfam" id="PF12704">
    <property type="entry name" value="MacB_PCD"/>
    <property type="match status" value="2"/>
</dbReference>
<keyword evidence="2" id="KW-1003">Cell membrane</keyword>
<feature type="domain" description="MacB-like periplasmic core" evidence="8">
    <location>
        <begin position="441"/>
        <end position="606"/>
    </location>
</feature>
<dbReference type="PROSITE" id="PS51257">
    <property type="entry name" value="PROKAR_LIPOPROTEIN"/>
    <property type="match status" value="1"/>
</dbReference>
<feature type="transmembrane region" description="Helical" evidence="6">
    <location>
        <begin position="339"/>
        <end position="363"/>
    </location>
</feature>
<feature type="transmembrane region" description="Helical" evidence="6">
    <location>
        <begin position="427"/>
        <end position="451"/>
    </location>
</feature>
<dbReference type="InterPro" id="IPR025857">
    <property type="entry name" value="MacB_PCD"/>
</dbReference>
<dbReference type="RefSeq" id="WP_184175849.1">
    <property type="nucleotide sequence ID" value="NZ_JACHGF010000006.1"/>
</dbReference>
<gene>
    <name evidence="9" type="ORF">HNQ92_003717</name>
</gene>
<dbReference type="Proteomes" id="UP000557307">
    <property type="component" value="Unassembled WGS sequence"/>
</dbReference>
<keyword evidence="10" id="KW-1185">Reference proteome</keyword>
<reference evidence="9 10" key="1">
    <citation type="submission" date="2020-08" db="EMBL/GenBank/DDBJ databases">
        <title>Genomic Encyclopedia of Type Strains, Phase IV (KMG-IV): sequencing the most valuable type-strain genomes for metagenomic binning, comparative biology and taxonomic classification.</title>
        <authorList>
            <person name="Goeker M."/>
        </authorList>
    </citation>
    <scope>NUCLEOTIDE SEQUENCE [LARGE SCALE GENOMIC DNA]</scope>
    <source>
        <strain evidence="9 10">DSM 105074</strain>
    </source>
</reference>
<dbReference type="InterPro" id="IPR050250">
    <property type="entry name" value="Macrolide_Exporter_MacB"/>
</dbReference>
<feature type="transmembrane region" description="Helical" evidence="6">
    <location>
        <begin position="21"/>
        <end position="42"/>
    </location>
</feature>
<feature type="domain" description="ABC3 transporter permease C-terminal" evidence="7">
    <location>
        <begin position="683"/>
        <end position="796"/>
    </location>
</feature>
<evidence type="ECO:0000259" key="8">
    <source>
        <dbReference type="Pfam" id="PF12704"/>
    </source>
</evidence>
<keyword evidence="5 6" id="KW-0472">Membrane</keyword>
<dbReference type="PANTHER" id="PTHR30572">
    <property type="entry name" value="MEMBRANE COMPONENT OF TRANSPORTER-RELATED"/>
    <property type="match status" value="1"/>
</dbReference>
<evidence type="ECO:0000256" key="1">
    <source>
        <dbReference type="ARBA" id="ARBA00004651"/>
    </source>
</evidence>
<dbReference type="GO" id="GO:0005886">
    <property type="term" value="C:plasma membrane"/>
    <property type="evidence" value="ECO:0007669"/>
    <property type="project" value="UniProtKB-SubCell"/>
</dbReference>
<feature type="transmembrane region" description="Helical" evidence="6">
    <location>
        <begin position="680"/>
        <end position="705"/>
    </location>
</feature>
<evidence type="ECO:0000256" key="5">
    <source>
        <dbReference type="ARBA" id="ARBA00023136"/>
    </source>
</evidence>
<feature type="transmembrane region" description="Helical" evidence="6">
    <location>
        <begin position="732"/>
        <end position="751"/>
    </location>
</feature>
<evidence type="ECO:0000256" key="2">
    <source>
        <dbReference type="ARBA" id="ARBA00022475"/>
    </source>
</evidence>
<dbReference type="PANTHER" id="PTHR30572:SF18">
    <property type="entry name" value="ABC-TYPE MACROLIDE FAMILY EXPORT SYSTEM PERMEASE COMPONENT 2"/>
    <property type="match status" value="1"/>
</dbReference>
<name>A0A840TV95_9BACT</name>
<evidence type="ECO:0000256" key="4">
    <source>
        <dbReference type="ARBA" id="ARBA00022989"/>
    </source>
</evidence>
<dbReference type="GO" id="GO:0022857">
    <property type="term" value="F:transmembrane transporter activity"/>
    <property type="evidence" value="ECO:0007669"/>
    <property type="project" value="TreeGrafter"/>
</dbReference>
<evidence type="ECO:0000313" key="9">
    <source>
        <dbReference type="EMBL" id="MBB5285557.1"/>
    </source>
</evidence>
<keyword evidence="4 6" id="KW-1133">Transmembrane helix</keyword>
<feature type="domain" description="MacB-like periplasmic core" evidence="8">
    <location>
        <begin position="20"/>
        <end position="243"/>
    </location>
</feature>
<comment type="subcellular location">
    <subcellularLocation>
        <location evidence="1">Cell membrane</location>
        <topology evidence="1">Multi-pass membrane protein</topology>
    </subcellularLocation>
</comment>
<organism evidence="9 10">
    <name type="scientific">Rhabdobacter roseus</name>
    <dbReference type="NCBI Taxonomy" id="1655419"/>
    <lineage>
        <taxon>Bacteria</taxon>
        <taxon>Pseudomonadati</taxon>
        <taxon>Bacteroidota</taxon>
        <taxon>Cytophagia</taxon>
        <taxon>Cytophagales</taxon>
        <taxon>Cytophagaceae</taxon>
        <taxon>Rhabdobacter</taxon>
    </lineage>
</organism>
<evidence type="ECO:0000256" key="6">
    <source>
        <dbReference type="SAM" id="Phobius"/>
    </source>
</evidence>
<feature type="transmembrane region" description="Helical" evidence="6">
    <location>
        <begin position="766"/>
        <end position="786"/>
    </location>
</feature>
<evidence type="ECO:0000313" key="10">
    <source>
        <dbReference type="Proteomes" id="UP000557307"/>
    </source>
</evidence>
<dbReference type="AlphaFoldDB" id="A0A840TV95"/>
<protein>
    <submittedName>
        <fullName evidence="9">Putative ABC transport system permease protein</fullName>
    </submittedName>
</protein>
<keyword evidence="3 6" id="KW-0812">Transmembrane</keyword>
<accession>A0A840TV95</accession>